<evidence type="ECO:0000313" key="1">
    <source>
        <dbReference type="EMBL" id="TFW72332.1"/>
    </source>
</evidence>
<proteinExistence type="predicted"/>
<accession>A0A4Y9VT45</accession>
<evidence type="ECO:0000313" key="2">
    <source>
        <dbReference type="Proteomes" id="UP000297706"/>
    </source>
</evidence>
<dbReference type="Proteomes" id="UP000297706">
    <property type="component" value="Unassembled WGS sequence"/>
</dbReference>
<dbReference type="Pfam" id="PF12686">
    <property type="entry name" value="DUF3800"/>
    <property type="match status" value="1"/>
</dbReference>
<dbReference type="EMBL" id="PQVH01000006">
    <property type="protein sequence ID" value="TFW72332.1"/>
    <property type="molecule type" value="Genomic_DNA"/>
</dbReference>
<dbReference type="OrthoDB" id="4071750at2"/>
<gene>
    <name evidence="1" type="ORF">C3Y98_04300</name>
</gene>
<sequence length="354" mass="40576">MVAIYCDESGNSGEKLTDHEQPYFVLASNDLSKAEAEALLEHVRSHQGDEAKFKVLKKSQAGIKRLTNLFTDPRLNETRVVVDIYHKRFMVVTKMVDLIAETLINDIGEDLYKQGANIAMSNMLYYCMPVFCGIENTDRFLESFVNLMRFRSDDCIKEFFEAGKSMMESSVDNEFKDDLQLFTDSSLFHRWFPYIGNASLEPAIPALFEHINEWGRRKLARFQVIHDSSKPVLASHETFEQMMALHDEKSELIGYDRRKYLFPLRAISLEQGDSISHPQIQIADICSGAINHYLKCREMNKMDSLAVMIHDTGCLKWIINGLYPTPDVTPEDLGTASEDGINPVDHMVDYLYEK</sequence>
<dbReference type="AlphaFoldDB" id="A0A4Y9VT45"/>
<protein>
    <recommendedName>
        <fullName evidence="3">DUF3800 domain-containing protein</fullName>
    </recommendedName>
</protein>
<keyword evidence="2" id="KW-1185">Reference proteome</keyword>
<dbReference type="InterPro" id="IPR024524">
    <property type="entry name" value="DUF3800"/>
</dbReference>
<evidence type="ECO:0008006" key="3">
    <source>
        <dbReference type="Google" id="ProtNLM"/>
    </source>
</evidence>
<reference evidence="1 2" key="1">
    <citation type="submission" date="2018-02" db="EMBL/GenBank/DDBJ databases">
        <title>A novel lanthanide dependent methylotroph, Methylotenera sp. La3113.</title>
        <authorList>
            <person name="Lv H."/>
            <person name="Tani A."/>
        </authorList>
    </citation>
    <scope>NUCLEOTIDE SEQUENCE [LARGE SCALE GENOMIC DNA]</scope>
    <source>
        <strain evidence="1 2">La3113</strain>
    </source>
</reference>
<name>A0A4Y9VT45_9PROT</name>
<comment type="caution">
    <text evidence="1">The sequence shown here is derived from an EMBL/GenBank/DDBJ whole genome shotgun (WGS) entry which is preliminary data.</text>
</comment>
<dbReference type="RefSeq" id="WP_135276873.1">
    <property type="nucleotide sequence ID" value="NZ_PQVH01000006.1"/>
</dbReference>
<organism evidence="1 2">
    <name type="scientific">Methylotenera oryzisoli</name>
    <dbReference type="NCBI Taxonomy" id="2080758"/>
    <lineage>
        <taxon>Bacteria</taxon>
        <taxon>Pseudomonadati</taxon>
        <taxon>Pseudomonadota</taxon>
        <taxon>Betaproteobacteria</taxon>
        <taxon>Nitrosomonadales</taxon>
        <taxon>Methylophilaceae</taxon>
        <taxon>Methylotenera</taxon>
    </lineage>
</organism>